<dbReference type="AlphaFoldDB" id="A0A0S2W0D2"/>
<dbReference type="STRING" id="1297617.IB211_00377c"/>
<gene>
    <name evidence="6" type="ORF">C7373_101361</name>
    <name evidence="5" type="ORF">IB211_00377c</name>
</gene>
<protein>
    <submittedName>
        <fullName evidence="5">ABC transporter, ATP-binding protein</fullName>
    </submittedName>
    <submittedName>
        <fullName evidence="6">ABC-2 type transport system ATP-binding protein</fullName>
    </submittedName>
</protein>
<dbReference type="EMBL" id="CP011307">
    <property type="protein sequence ID" value="ALP92772.1"/>
    <property type="molecule type" value="Genomic_DNA"/>
</dbReference>
<evidence type="ECO:0000313" key="7">
    <source>
        <dbReference type="Proteomes" id="UP000064844"/>
    </source>
</evidence>
<dbReference type="PROSITE" id="PS00211">
    <property type="entry name" value="ABC_TRANSPORTER_1"/>
    <property type="match status" value="1"/>
</dbReference>
<reference evidence="7" key="2">
    <citation type="submission" date="2015-04" db="EMBL/GenBank/DDBJ databases">
        <title>A butyrogenic pathway from the amino acid lysine in a human gut commensal.</title>
        <authorList>
            <person name="de Vos W.M."/>
            <person name="Bui N.T.P."/>
            <person name="Plugge C.M."/>
            <person name="Ritari J."/>
        </authorList>
    </citation>
    <scope>NUCLEOTIDE SEQUENCE [LARGE SCALE GENOMIC DNA]</scope>
    <source>
        <strain evidence="7">AF211</strain>
    </source>
</reference>
<evidence type="ECO:0000256" key="1">
    <source>
        <dbReference type="ARBA" id="ARBA00022448"/>
    </source>
</evidence>
<dbReference type="InterPro" id="IPR017871">
    <property type="entry name" value="ABC_transporter-like_CS"/>
</dbReference>
<dbReference type="InterPro" id="IPR027417">
    <property type="entry name" value="P-loop_NTPase"/>
</dbReference>
<dbReference type="InterPro" id="IPR003439">
    <property type="entry name" value="ABC_transporter-like_ATP-bd"/>
</dbReference>
<keyword evidence="3 5" id="KW-0067">ATP-binding</keyword>
<dbReference type="SUPFAM" id="SSF52540">
    <property type="entry name" value="P-loop containing nucleoside triphosphate hydrolases"/>
    <property type="match status" value="1"/>
</dbReference>
<dbReference type="GO" id="GO:0016887">
    <property type="term" value="F:ATP hydrolysis activity"/>
    <property type="evidence" value="ECO:0007669"/>
    <property type="project" value="InterPro"/>
</dbReference>
<dbReference type="EMBL" id="QEKK01000001">
    <property type="protein sequence ID" value="PVY59847.1"/>
    <property type="molecule type" value="Genomic_DNA"/>
</dbReference>
<dbReference type="SMART" id="SM00382">
    <property type="entry name" value="AAA"/>
    <property type="match status" value="1"/>
</dbReference>
<evidence type="ECO:0000313" key="6">
    <source>
        <dbReference type="EMBL" id="PVY59847.1"/>
    </source>
</evidence>
<keyword evidence="7" id="KW-1185">Reference proteome</keyword>
<reference evidence="5 7" key="1">
    <citation type="journal article" date="2015" name="Nat. Commun.">
        <title>Production of butyrate from lysine and the Amadori product fructoselysine by a human gut commensal.</title>
        <authorList>
            <person name="Bui T.P."/>
            <person name="Ritari J."/>
            <person name="Boeren S."/>
            <person name="de Waard P."/>
            <person name="Plugge C.M."/>
            <person name="de Vos W.M."/>
        </authorList>
    </citation>
    <scope>NUCLEOTIDE SEQUENCE [LARGE SCALE GENOMIC DNA]</scope>
    <source>
        <strain evidence="5 7">AF211</strain>
    </source>
</reference>
<keyword evidence="1" id="KW-0813">Transport</keyword>
<reference evidence="6 8" key="3">
    <citation type="submission" date="2018-04" db="EMBL/GenBank/DDBJ databases">
        <title>Genomic Encyclopedia of Type Strains, Phase IV (KMG-IV): sequencing the most valuable type-strain genomes for metagenomic binning, comparative biology and taxonomic classification.</title>
        <authorList>
            <person name="Goeker M."/>
        </authorList>
    </citation>
    <scope>NUCLEOTIDE SEQUENCE [LARGE SCALE GENOMIC DNA]</scope>
    <source>
        <strain evidence="6 8">DSM 26588</strain>
    </source>
</reference>
<dbReference type="eggNOG" id="COG1131">
    <property type="taxonomic scope" value="Bacteria"/>
</dbReference>
<evidence type="ECO:0000256" key="3">
    <source>
        <dbReference type="ARBA" id="ARBA00022840"/>
    </source>
</evidence>
<dbReference type="OrthoDB" id="9804819at2"/>
<organism evidence="5 7">
    <name type="scientific">Intestinimonas butyriciproducens</name>
    <dbReference type="NCBI Taxonomy" id="1297617"/>
    <lineage>
        <taxon>Bacteria</taxon>
        <taxon>Bacillati</taxon>
        <taxon>Bacillota</taxon>
        <taxon>Clostridia</taxon>
        <taxon>Eubacteriales</taxon>
        <taxon>Intestinimonas</taxon>
    </lineage>
</organism>
<dbReference type="CDD" id="cd03230">
    <property type="entry name" value="ABC_DR_subfamily_A"/>
    <property type="match status" value="1"/>
</dbReference>
<evidence type="ECO:0000313" key="5">
    <source>
        <dbReference type="EMBL" id="ALP92772.1"/>
    </source>
</evidence>
<dbReference type="PANTHER" id="PTHR42939:SF3">
    <property type="entry name" value="ABC TRANSPORTER ATP-BINDING COMPONENT"/>
    <property type="match status" value="1"/>
</dbReference>
<keyword evidence="2" id="KW-0547">Nucleotide-binding</keyword>
<evidence type="ECO:0000313" key="8">
    <source>
        <dbReference type="Proteomes" id="UP000245778"/>
    </source>
</evidence>
<dbReference type="PATRIC" id="fig|1297617.4.peg.381"/>
<dbReference type="InterPro" id="IPR051782">
    <property type="entry name" value="ABC_Transporter_VariousFunc"/>
</dbReference>
<dbReference type="PROSITE" id="PS50893">
    <property type="entry name" value="ABC_TRANSPORTER_2"/>
    <property type="match status" value="1"/>
</dbReference>
<dbReference type="Proteomes" id="UP000064844">
    <property type="component" value="Chromosome"/>
</dbReference>
<dbReference type="InterPro" id="IPR003593">
    <property type="entry name" value="AAA+_ATPase"/>
</dbReference>
<dbReference type="GO" id="GO:0005524">
    <property type="term" value="F:ATP binding"/>
    <property type="evidence" value="ECO:0007669"/>
    <property type="project" value="UniProtKB-KW"/>
</dbReference>
<dbReference type="GeneID" id="93227907"/>
<accession>A0A0S2W0D2</accession>
<feature type="domain" description="ABC transporter" evidence="4">
    <location>
        <begin position="2"/>
        <end position="230"/>
    </location>
</feature>
<dbReference type="RefSeq" id="WP_033117027.1">
    <property type="nucleotide sequence ID" value="NZ_CALICV010000120.1"/>
</dbReference>
<dbReference type="PANTHER" id="PTHR42939">
    <property type="entry name" value="ABC TRANSPORTER ATP-BINDING PROTEIN ALBC-RELATED"/>
    <property type="match status" value="1"/>
</dbReference>
<evidence type="ECO:0000259" key="4">
    <source>
        <dbReference type="PROSITE" id="PS50893"/>
    </source>
</evidence>
<sequence>MTNAIEVRGLCKEYGDFRLDRVDLTVPCGAIVGLIGENGAGKSTTLRAILNLIRPDGGTVKVFGRAVSEAEPDFKEDIGVVLDEASFHDPLKAPQVGRILSGAYRNWDQRCFDGYLDKFGLPRDKKIKDFSKGMRMKLSIATALSHHPRLLLLDEPTSGLDPVVRNELLDEFLDFIQDEGRAILLSSHITSDLEKAADYVTYLHRGRVAVQGAKDELLESYGRLACARSDLQGVDPALLVGARTGQFGCEALVRDRRAFRRQYPALTVDPVTLEDIMVFTVRGDEA</sequence>
<evidence type="ECO:0000256" key="2">
    <source>
        <dbReference type="ARBA" id="ARBA00022741"/>
    </source>
</evidence>
<dbReference type="Proteomes" id="UP000245778">
    <property type="component" value="Unassembled WGS sequence"/>
</dbReference>
<dbReference type="KEGG" id="ibu:IB211_00377c"/>
<dbReference type="Gene3D" id="3.40.50.300">
    <property type="entry name" value="P-loop containing nucleotide triphosphate hydrolases"/>
    <property type="match status" value="1"/>
</dbReference>
<name>A0A0S2W0D2_9FIRM</name>
<proteinExistence type="predicted"/>
<dbReference type="Pfam" id="PF00005">
    <property type="entry name" value="ABC_tran"/>
    <property type="match status" value="1"/>
</dbReference>